<protein>
    <recommendedName>
        <fullName evidence="1">BACON domain-containing protein</fullName>
    </recommendedName>
</protein>
<dbReference type="eggNOG" id="ENOG502ZTNM">
    <property type="taxonomic scope" value="Bacteria"/>
</dbReference>
<accession>A0A133PVW5</accession>
<evidence type="ECO:0000313" key="3">
    <source>
        <dbReference type="Proteomes" id="UP000070533"/>
    </source>
</evidence>
<organism evidence="2 3">
    <name type="scientific">Prevotella corporis</name>
    <dbReference type="NCBI Taxonomy" id="28128"/>
    <lineage>
        <taxon>Bacteria</taxon>
        <taxon>Pseudomonadati</taxon>
        <taxon>Bacteroidota</taxon>
        <taxon>Bacteroidia</taxon>
        <taxon>Bacteroidales</taxon>
        <taxon>Prevotellaceae</taxon>
        <taxon>Prevotella</taxon>
    </lineage>
</organism>
<evidence type="ECO:0000313" key="2">
    <source>
        <dbReference type="EMBL" id="KXA33523.1"/>
    </source>
</evidence>
<dbReference type="InterPro" id="IPR024361">
    <property type="entry name" value="BACON"/>
</dbReference>
<dbReference type="InterPro" id="IPR013783">
    <property type="entry name" value="Ig-like_fold"/>
</dbReference>
<dbReference type="Proteomes" id="UP000070533">
    <property type="component" value="Unassembled WGS sequence"/>
</dbReference>
<dbReference type="PATRIC" id="fig|28128.5.peg.2467"/>
<keyword evidence="3" id="KW-1185">Reference proteome</keyword>
<name>A0A133PVW5_9BACT</name>
<sequence length="132" mass="14836">MASALLGFASCGDKTDPVGLWDPMEWVADHPGNPTKITAEAKGGTFAVTCTNYSRPWLDSYVTVDGKKVLAVEEGKEWDYRHIKKDWYEIEVKGNTYWLTIEPNTTGKERTLTVYVTAGDIFDTINIVQKKE</sequence>
<proteinExistence type="predicted"/>
<dbReference type="AlphaFoldDB" id="A0A133PVW5"/>
<feature type="domain" description="BACON" evidence="1">
    <location>
        <begin position="84"/>
        <end position="130"/>
    </location>
</feature>
<gene>
    <name evidence="2" type="ORF">HMPREF3226_02396</name>
</gene>
<comment type="caution">
    <text evidence="2">The sequence shown here is derived from an EMBL/GenBank/DDBJ whole genome shotgun (WGS) entry which is preliminary data.</text>
</comment>
<dbReference type="EMBL" id="LRQG01000221">
    <property type="protein sequence ID" value="KXA33523.1"/>
    <property type="molecule type" value="Genomic_DNA"/>
</dbReference>
<evidence type="ECO:0000259" key="1">
    <source>
        <dbReference type="Pfam" id="PF13004"/>
    </source>
</evidence>
<dbReference type="Gene3D" id="2.60.40.10">
    <property type="entry name" value="Immunoglobulins"/>
    <property type="match status" value="1"/>
</dbReference>
<dbReference type="Pfam" id="PF13004">
    <property type="entry name" value="BACON"/>
    <property type="match status" value="1"/>
</dbReference>
<dbReference type="STRING" id="28128.HMPREF3226_02396"/>
<reference evidence="3" key="1">
    <citation type="submission" date="2016-01" db="EMBL/GenBank/DDBJ databases">
        <authorList>
            <person name="Mitreva M."/>
            <person name="Pepin K.H."/>
            <person name="Mihindukulasuriya K.A."/>
            <person name="Fulton R."/>
            <person name="Fronick C."/>
            <person name="O'Laughlin M."/>
            <person name="Miner T."/>
            <person name="Herter B."/>
            <person name="Rosa B.A."/>
            <person name="Cordes M."/>
            <person name="Tomlinson C."/>
            <person name="Wollam A."/>
            <person name="Palsikar V.B."/>
            <person name="Mardis E.R."/>
            <person name="Wilson R.K."/>
        </authorList>
    </citation>
    <scope>NUCLEOTIDE SEQUENCE [LARGE SCALE GENOMIC DNA]</scope>
    <source>
        <strain evidence="3">MJR7716</strain>
    </source>
</reference>